<feature type="transmembrane region" description="Helical" evidence="1">
    <location>
        <begin position="148"/>
        <end position="171"/>
    </location>
</feature>
<keyword evidence="1" id="KW-1133">Transmembrane helix</keyword>
<comment type="caution">
    <text evidence="2">The sequence shown here is derived from an EMBL/GenBank/DDBJ whole genome shotgun (WGS) entry which is preliminary data.</text>
</comment>
<organism evidence="2 3">
    <name type="scientific">Paenibacillus nuruki</name>
    <dbReference type="NCBI Taxonomy" id="1886670"/>
    <lineage>
        <taxon>Bacteria</taxon>
        <taxon>Bacillati</taxon>
        <taxon>Bacillota</taxon>
        <taxon>Bacilli</taxon>
        <taxon>Bacillales</taxon>
        <taxon>Paenibacillaceae</taxon>
        <taxon>Paenibacillus</taxon>
    </lineage>
</organism>
<gene>
    <name evidence="2" type="ORF">PTI45_04235</name>
</gene>
<dbReference type="AlphaFoldDB" id="A0A1E3KZP7"/>
<feature type="transmembrane region" description="Helical" evidence="1">
    <location>
        <begin position="220"/>
        <end position="238"/>
    </location>
</feature>
<dbReference type="Proteomes" id="UP000094578">
    <property type="component" value="Unassembled WGS sequence"/>
</dbReference>
<dbReference type="EMBL" id="MDER01000086">
    <property type="protein sequence ID" value="ODP26395.1"/>
    <property type="molecule type" value="Genomic_DNA"/>
</dbReference>
<protein>
    <submittedName>
        <fullName evidence="2">Uncharacterized protein</fullName>
    </submittedName>
</protein>
<dbReference type="RefSeq" id="WP_069329554.1">
    <property type="nucleotide sequence ID" value="NZ_MDER01000086.1"/>
</dbReference>
<keyword evidence="3" id="KW-1185">Reference proteome</keyword>
<feature type="transmembrane region" description="Helical" evidence="1">
    <location>
        <begin position="183"/>
        <end position="208"/>
    </location>
</feature>
<feature type="transmembrane region" description="Helical" evidence="1">
    <location>
        <begin position="12"/>
        <end position="31"/>
    </location>
</feature>
<keyword evidence="1" id="KW-0472">Membrane</keyword>
<proteinExistence type="predicted"/>
<evidence type="ECO:0000313" key="2">
    <source>
        <dbReference type="EMBL" id="ODP26395.1"/>
    </source>
</evidence>
<evidence type="ECO:0000313" key="3">
    <source>
        <dbReference type="Proteomes" id="UP000094578"/>
    </source>
</evidence>
<feature type="transmembrane region" description="Helical" evidence="1">
    <location>
        <begin position="244"/>
        <end position="261"/>
    </location>
</feature>
<reference evidence="2 3" key="1">
    <citation type="submission" date="2016-08" db="EMBL/GenBank/DDBJ databases">
        <title>Genome sequencing of Paenibacillus sp. TI45-13ar, isolated from Korean traditional nuruk.</title>
        <authorList>
            <person name="Kim S.-J."/>
        </authorList>
    </citation>
    <scope>NUCLEOTIDE SEQUENCE [LARGE SCALE GENOMIC DNA]</scope>
    <source>
        <strain evidence="2 3">TI45-13ar</strain>
    </source>
</reference>
<keyword evidence="1" id="KW-0812">Transmembrane</keyword>
<name>A0A1E3KZP7_9BACL</name>
<evidence type="ECO:0000256" key="1">
    <source>
        <dbReference type="SAM" id="Phobius"/>
    </source>
</evidence>
<accession>A0A1E3KZP7</accession>
<sequence>MDWSILLRSHAIGLYLIGMVGLFAFAVVYGFTAKQRKYRDDERMRRIQNSLDRLTQAAGQVYPVLISKSLSSAHANPASLPVPAESVLACKAATYASDELLERIDQYMEERDRKSLALLYRTLDSDIRRLTRERKMILARGEHPRWGLLLWLTIRPAIPFLVLVIESLLLWNLWNDLMAARYLQAPAVLFAILRFISCTGALVLLYAIITADFRQNARRLVFIWLSLLISGLCLLHMLSLQAAPYLLIAQVLIFASGFRFTREPKRKERPYVGEYE</sequence>